<evidence type="ECO:0000313" key="1">
    <source>
        <dbReference type="EMBL" id="KAJ8980520.1"/>
    </source>
</evidence>
<evidence type="ECO:0000313" key="2">
    <source>
        <dbReference type="Proteomes" id="UP001162164"/>
    </source>
</evidence>
<dbReference type="EMBL" id="JAPWTJ010000255">
    <property type="protein sequence ID" value="KAJ8980520.1"/>
    <property type="molecule type" value="Genomic_DNA"/>
</dbReference>
<gene>
    <name evidence="1" type="ORF">NQ317_007941</name>
</gene>
<sequence length="89" mass="10612">MKIPDCLKDDISWWKMNTFTEFFSDASLQGWGAYCNGQRANEQWNFIKKTYHINRLELLAAYFVLKCFASKLKDCDILLRIEHYSSDLY</sequence>
<dbReference type="CDD" id="cd09275">
    <property type="entry name" value="RNase_HI_RT_DIRS1"/>
    <property type="match status" value="1"/>
</dbReference>
<reference evidence="1" key="1">
    <citation type="journal article" date="2023" name="Insect Mol. Biol.">
        <title>Genome sequencing provides insights into the evolution of gene families encoding plant cell wall-degrading enzymes in longhorned beetles.</title>
        <authorList>
            <person name="Shin N.R."/>
            <person name="Okamura Y."/>
            <person name="Kirsch R."/>
            <person name="Pauchet Y."/>
        </authorList>
    </citation>
    <scope>NUCLEOTIDE SEQUENCE</scope>
    <source>
        <strain evidence="1">MMC_N1</strain>
    </source>
</reference>
<organism evidence="1 2">
    <name type="scientific">Molorchus minor</name>
    <dbReference type="NCBI Taxonomy" id="1323400"/>
    <lineage>
        <taxon>Eukaryota</taxon>
        <taxon>Metazoa</taxon>
        <taxon>Ecdysozoa</taxon>
        <taxon>Arthropoda</taxon>
        <taxon>Hexapoda</taxon>
        <taxon>Insecta</taxon>
        <taxon>Pterygota</taxon>
        <taxon>Neoptera</taxon>
        <taxon>Endopterygota</taxon>
        <taxon>Coleoptera</taxon>
        <taxon>Polyphaga</taxon>
        <taxon>Cucujiformia</taxon>
        <taxon>Chrysomeloidea</taxon>
        <taxon>Cerambycidae</taxon>
        <taxon>Lamiinae</taxon>
        <taxon>Monochamini</taxon>
        <taxon>Molorchus</taxon>
    </lineage>
</organism>
<keyword evidence="2" id="KW-1185">Reference proteome</keyword>
<protein>
    <submittedName>
        <fullName evidence="1">Uncharacterized protein</fullName>
    </submittedName>
</protein>
<proteinExistence type="predicted"/>
<name>A0ABQ9JR31_9CUCU</name>
<comment type="caution">
    <text evidence="1">The sequence shown here is derived from an EMBL/GenBank/DDBJ whole genome shotgun (WGS) entry which is preliminary data.</text>
</comment>
<accession>A0ABQ9JR31</accession>
<dbReference type="Proteomes" id="UP001162164">
    <property type="component" value="Unassembled WGS sequence"/>
</dbReference>